<feature type="region of interest" description="Disordered" evidence="1">
    <location>
        <begin position="1"/>
        <end position="20"/>
    </location>
</feature>
<protein>
    <submittedName>
        <fullName evidence="2">Uncharacterized protein</fullName>
    </submittedName>
</protein>
<reference evidence="2 3" key="1">
    <citation type="submission" date="2018-08" db="EMBL/GenBank/DDBJ databases">
        <title>Sequencing the genomes of 1000 actinobacteria strains.</title>
        <authorList>
            <person name="Klenk H.-P."/>
        </authorList>
    </citation>
    <scope>NUCLEOTIDE SEQUENCE [LARGE SCALE GENOMIC DNA]</scope>
    <source>
        <strain evidence="2 3">DSM 22891</strain>
    </source>
</reference>
<feature type="compositionally biased region" description="Basic and acidic residues" evidence="1">
    <location>
        <begin position="173"/>
        <end position="196"/>
    </location>
</feature>
<evidence type="ECO:0000256" key="1">
    <source>
        <dbReference type="SAM" id="MobiDB-lite"/>
    </source>
</evidence>
<name>A0A3D9V474_THECX</name>
<dbReference type="Proteomes" id="UP000256485">
    <property type="component" value="Unassembled WGS sequence"/>
</dbReference>
<dbReference type="AlphaFoldDB" id="A0A3D9V474"/>
<feature type="compositionally biased region" description="Polar residues" evidence="1">
    <location>
        <begin position="235"/>
        <end position="245"/>
    </location>
</feature>
<evidence type="ECO:0000313" key="2">
    <source>
        <dbReference type="EMBL" id="REF36538.1"/>
    </source>
</evidence>
<comment type="caution">
    <text evidence="2">The sequence shown here is derived from an EMBL/GenBank/DDBJ whole genome shotgun (WGS) entry which is preliminary data.</text>
</comment>
<proteinExistence type="predicted"/>
<feature type="compositionally biased region" description="Low complexity" evidence="1">
    <location>
        <begin position="197"/>
        <end position="210"/>
    </location>
</feature>
<sequence length="245" mass="27160">MGGPSEVPDAGREGPAKPGQTRLTRSLRLFGGSTPRHDRAMSSDVTVLPLHGEVFTDARGGDRTLRVNWHGLDGPDALAVLSLWRGARCVGTFRLRARDALLLIDVLAQGAGGSPTPGAGWYEGRESWPPDEESSPPDTAARWRMHRSTTWPPRQGEPPRRKTWTPHQMTHPETTRRDTTDRESTRREAMSRETTLRETTSQETSQETWTPRSPESPPTTHAHLSPAQRLRWWPPNSSGAGSRSA</sequence>
<keyword evidence="3" id="KW-1185">Reference proteome</keyword>
<accession>A0A3D9V474</accession>
<evidence type="ECO:0000313" key="3">
    <source>
        <dbReference type="Proteomes" id="UP000256485"/>
    </source>
</evidence>
<gene>
    <name evidence="2" type="ORF">DFJ64_1951</name>
</gene>
<feature type="region of interest" description="Disordered" evidence="1">
    <location>
        <begin position="109"/>
        <end position="245"/>
    </location>
</feature>
<organism evidence="2 3">
    <name type="scientific">Thermasporomyces composti</name>
    <dbReference type="NCBI Taxonomy" id="696763"/>
    <lineage>
        <taxon>Bacteria</taxon>
        <taxon>Bacillati</taxon>
        <taxon>Actinomycetota</taxon>
        <taxon>Actinomycetes</taxon>
        <taxon>Propionibacteriales</taxon>
        <taxon>Nocardioidaceae</taxon>
        <taxon>Thermasporomyces</taxon>
    </lineage>
</organism>
<dbReference type="EMBL" id="QTUC01000001">
    <property type="protein sequence ID" value="REF36538.1"/>
    <property type="molecule type" value="Genomic_DNA"/>
</dbReference>